<accession>A0A327QWI7</accession>
<dbReference type="NCBIfam" id="TIGR04075">
    <property type="entry name" value="bacter_Pnkp"/>
    <property type="match status" value="1"/>
</dbReference>
<gene>
    <name evidence="3" type="ORF">LX64_01374</name>
</gene>
<dbReference type="Gene3D" id="3.30.470.30">
    <property type="entry name" value="DNA ligase/mRNA capping enzyme"/>
    <property type="match status" value="1"/>
</dbReference>
<dbReference type="InterPro" id="IPR006186">
    <property type="entry name" value="Ser/Thr-sp_prot-phosphatase"/>
</dbReference>
<dbReference type="EMBL" id="QLLL01000002">
    <property type="protein sequence ID" value="RAJ08720.1"/>
    <property type="molecule type" value="Genomic_DNA"/>
</dbReference>
<comment type="caution">
    <text evidence="3">The sequence shown here is derived from an EMBL/GenBank/DDBJ whole genome shotgun (WGS) entry which is preliminary data.</text>
</comment>
<reference evidence="3 4" key="1">
    <citation type="submission" date="2018-06" db="EMBL/GenBank/DDBJ databases">
        <title>Genomic Encyclopedia of Archaeal and Bacterial Type Strains, Phase II (KMG-II): from individual species to whole genera.</title>
        <authorList>
            <person name="Goeker M."/>
        </authorList>
    </citation>
    <scope>NUCLEOTIDE SEQUENCE [LARGE SCALE GENOMIC DNA]</scope>
    <source>
        <strain evidence="3 4">DSM 23857</strain>
    </source>
</reference>
<dbReference type="Pfam" id="PF16542">
    <property type="entry name" value="PNKP_ligase"/>
    <property type="match status" value="1"/>
</dbReference>
<dbReference type="Pfam" id="PF13671">
    <property type="entry name" value="AAA_33"/>
    <property type="match status" value="1"/>
</dbReference>
<dbReference type="PANTHER" id="PTHR42850">
    <property type="entry name" value="METALLOPHOSPHOESTERASE"/>
    <property type="match status" value="1"/>
</dbReference>
<dbReference type="Gene3D" id="3.60.21.10">
    <property type="match status" value="1"/>
</dbReference>
<keyword evidence="4" id="KW-1185">Reference proteome</keyword>
<dbReference type="InterPro" id="IPR050126">
    <property type="entry name" value="Ap4A_hydrolase"/>
</dbReference>
<proteinExistence type="predicted"/>
<dbReference type="InterPro" id="IPR032380">
    <property type="entry name" value="PNKP_ligase_dom"/>
</dbReference>
<dbReference type="SUPFAM" id="SSF52540">
    <property type="entry name" value="P-loop containing nucleoside triphosphate hydrolases"/>
    <property type="match status" value="1"/>
</dbReference>
<dbReference type="InterPro" id="IPR027417">
    <property type="entry name" value="P-loop_NTPase"/>
</dbReference>
<name>A0A327QWI7_9BACT</name>
<dbReference type="SUPFAM" id="SSF56091">
    <property type="entry name" value="DNA ligase/mRNA capping enzyme, catalytic domain"/>
    <property type="match status" value="1"/>
</dbReference>
<dbReference type="GO" id="GO:0016301">
    <property type="term" value="F:kinase activity"/>
    <property type="evidence" value="ECO:0007669"/>
    <property type="project" value="UniProtKB-KW"/>
</dbReference>
<sequence length="845" mass="94701">MDIKIPKLSLVVLIGASSAGKSTLARRLFKDTEIISSDACRAMVSDDENNMDATKDAFELLHFMVETRLRRGLLTVVDATSARIEDRAKLVALAKKYYVMPVAIVLNLPLKICAERNRERADRNIPFEIIANFVTLVKRAGRNLKEEGFKRVFEYRNQEQVDNIQRVFRERMFTDRSDITGPFDIIGDVHGCYDELCLLLEKLDYKIDKANYCLMENNGRTLLFVGDLVDRGPNSAGVLRFVMNAVEAGQALTVVGNHDNKLMRWLNGKKVEVKNGLECTVKEMEAESAEFKHKVEKFIFEMASHYVLDEGRLVIAHAGIRASMIGRASAGIRDYCMYGETNGEVDEFGLPVRLNWATNYKGKAMVVFGHTPIYEPQWFNNTIDIDTGCVFGHKLTALRYPSKEIVQVNALATYAVSKRPIEKPAVSMQHEHDALLDIDTVLGKQLISSRLMDTITIREGNVAAGFETMSLFGIDPKWLIYLPPTMSPAETSSLPGYLEYPTEAFSYYKEHGIEKVICEEKHMGSRAVVIVCKDVAAAEAKFGVGDGKMGVCYTRTGRAFFGDEALEQAFIRNIAGVLTERGFWDEFHTEWVCLDAELMPWSAKAQGLIQHQYAGTGSAAKNALHAVNKVLSNVKDIPGIEQLQATFTARESMANQFVEAYGRYCWEVQSLADYTLAPFHLLATEKQTYFDKDHVWHMETLQKYCGGEGNVMQATAYKIVDFADPASEAIATEWWLALTAAGGEGMVVKPMQFIHRGERGLVQPAIKIRGIEYLRIIYGLGYTEAAQLERLKQRGLNTKRGLALREFSLGVEALERFVAGERLTSVHQCVTAILALESEPVDPRL</sequence>
<evidence type="ECO:0000259" key="2">
    <source>
        <dbReference type="Pfam" id="PF16542"/>
    </source>
</evidence>
<feature type="domain" description="Polynucleotide kinase-phosphatase ligase" evidence="2">
    <location>
        <begin position="465"/>
        <end position="840"/>
    </location>
</feature>
<dbReference type="SUPFAM" id="SSF56300">
    <property type="entry name" value="Metallo-dependent phosphatases"/>
    <property type="match status" value="1"/>
</dbReference>
<dbReference type="Gene3D" id="3.40.50.300">
    <property type="entry name" value="P-loop containing nucleotide triphosphate hydrolases"/>
    <property type="match status" value="1"/>
</dbReference>
<dbReference type="GO" id="GO:0005737">
    <property type="term" value="C:cytoplasm"/>
    <property type="evidence" value="ECO:0007669"/>
    <property type="project" value="TreeGrafter"/>
</dbReference>
<evidence type="ECO:0000313" key="3">
    <source>
        <dbReference type="EMBL" id="RAJ08720.1"/>
    </source>
</evidence>
<evidence type="ECO:0000259" key="1">
    <source>
        <dbReference type="Pfam" id="PF00149"/>
    </source>
</evidence>
<dbReference type="RefSeq" id="WP_111596835.1">
    <property type="nucleotide sequence ID" value="NZ_QLLL01000002.1"/>
</dbReference>
<dbReference type="Pfam" id="PF00149">
    <property type="entry name" value="Metallophos"/>
    <property type="match status" value="1"/>
</dbReference>
<keyword evidence="3" id="KW-0418">Kinase</keyword>
<dbReference type="CDD" id="cd07423">
    <property type="entry name" value="MPP_Prp_like"/>
    <property type="match status" value="1"/>
</dbReference>
<dbReference type="InterPro" id="IPR024028">
    <property type="entry name" value="PNKP_bac"/>
</dbReference>
<organism evidence="3 4">
    <name type="scientific">Chitinophaga skermanii</name>
    <dbReference type="NCBI Taxonomy" id="331697"/>
    <lineage>
        <taxon>Bacteria</taxon>
        <taxon>Pseudomonadati</taxon>
        <taxon>Bacteroidota</taxon>
        <taxon>Chitinophagia</taxon>
        <taxon>Chitinophagales</taxon>
        <taxon>Chitinophagaceae</taxon>
        <taxon>Chitinophaga</taxon>
    </lineage>
</organism>
<dbReference type="InterPro" id="IPR029052">
    <property type="entry name" value="Metallo-depent_PP-like"/>
</dbReference>
<evidence type="ECO:0000313" key="4">
    <source>
        <dbReference type="Proteomes" id="UP000249547"/>
    </source>
</evidence>
<dbReference type="Proteomes" id="UP000249547">
    <property type="component" value="Unassembled WGS sequence"/>
</dbReference>
<dbReference type="InterPro" id="IPR004843">
    <property type="entry name" value="Calcineurin-like_PHP"/>
</dbReference>
<feature type="domain" description="Calcineurin-like phosphoesterase" evidence="1">
    <location>
        <begin position="182"/>
        <end position="373"/>
    </location>
</feature>
<dbReference type="OrthoDB" id="9808081at2"/>
<protein>
    <submittedName>
        <fullName evidence="3">Polynucleotide kinase-phosphatase</fullName>
    </submittedName>
</protein>
<dbReference type="AlphaFoldDB" id="A0A327QWI7"/>
<dbReference type="PRINTS" id="PR00114">
    <property type="entry name" value="STPHPHTASE"/>
</dbReference>
<keyword evidence="3" id="KW-0808">Transferase</keyword>
<dbReference type="PANTHER" id="PTHR42850:SF7">
    <property type="entry name" value="BIS(5'-NUCLEOSYL)-TETRAPHOSPHATASE PRPE [ASYMMETRICAL]"/>
    <property type="match status" value="1"/>
</dbReference>
<dbReference type="GO" id="GO:0016791">
    <property type="term" value="F:phosphatase activity"/>
    <property type="evidence" value="ECO:0007669"/>
    <property type="project" value="TreeGrafter"/>
</dbReference>
<dbReference type="InterPro" id="IPR041780">
    <property type="entry name" value="MPP_PrpE-like"/>
</dbReference>